<protein>
    <recommendedName>
        <fullName evidence="4">YhhN-like protein</fullName>
    </recommendedName>
</protein>
<feature type="transmembrane region" description="Helical" evidence="1">
    <location>
        <begin position="130"/>
        <end position="148"/>
    </location>
</feature>
<reference evidence="2 3" key="1">
    <citation type="submission" date="2015-06" db="EMBL/GenBank/DDBJ databases">
        <title>The Genome Sequence of Enterococcus hirae 88EA1.</title>
        <authorList>
            <consortium name="The Broad Institute Genomics Platform"/>
            <consortium name="The Broad Institute Genome Sequencing Center for Infectious Disease"/>
            <person name="Earl A.M."/>
            <person name="Van Tyne D."/>
            <person name="Lebreton F."/>
            <person name="Saavedra J.T."/>
            <person name="Gilmore M.S."/>
            <person name="Manson McGuire A."/>
            <person name="Clock S."/>
            <person name="Crupain M."/>
            <person name="Rangan U."/>
            <person name="Young S."/>
            <person name="Abouelleil A."/>
            <person name="Cao P."/>
            <person name="Chapman S.B."/>
            <person name="Griggs A."/>
            <person name="Priest M."/>
            <person name="Shea T."/>
            <person name="Wortman J."/>
            <person name="Nusbaum C."/>
            <person name="Birren B."/>
        </authorList>
    </citation>
    <scope>NUCLEOTIDE SEQUENCE [LARGE SCALE GENOMIC DNA]</scope>
    <source>
        <strain evidence="2 3">88EA1</strain>
    </source>
</reference>
<keyword evidence="1" id="KW-0472">Membrane</keyword>
<sequence>MLPLTSKTCTKLSKIFLACSILPLVLLVMAFYGNGMFNQLFVGIKNVAYIYYPGCLLSGLSLFFSTRSYSKTLKRSATFIHFSYVYCIVLVFIGFVGIKRYDFFIVLIAYLLLSIRLLKKNTNNQKKIAIVCLGIPMLFSTGFFLKINYDLLTSGTSWELIGYVILLSWSGLIGLILSLNINNENRKVKWMLLGLNYIFAAYFHIVILIIGL</sequence>
<feature type="transmembrane region" description="Helical" evidence="1">
    <location>
        <begin position="160"/>
        <end position="179"/>
    </location>
</feature>
<organism evidence="2 3">
    <name type="scientific">Enterococcus hirae</name>
    <dbReference type="NCBI Taxonomy" id="1354"/>
    <lineage>
        <taxon>Bacteria</taxon>
        <taxon>Bacillati</taxon>
        <taxon>Bacillota</taxon>
        <taxon>Bacilli</taxon>
        <taxon>Lactobacillales</taxon>
        <taxon>Enterococcaceae</taxon>
        <taxon>Enterococcus</taxon>
    </lineage>
</organism>
<dbReference type="EMBL" id="LESJ01000005">
    <property type="protein sequence ID" value="RBT68546.1"/>
    <property type="molecule type" value="Genomic_DNA"/>
</dbReference>
<keyword evidence="1" id="KW-0812">Transmembrane</keyword>
<feature type="transmembrane region" description="Helical" evidence="1">
    <location>
        <begin position="12"/>
        <end position="32"/>
    </location>
</feature>
<evidence type="ECO:0000313" key="3">
    <source>
        <dbReference type="Proteomes" id="UP000253498"/>
    </source>
</evidence>
<proteinExistence type="predicted"/>
<dbReference type="Proteomes" id="UP000253498">
    <property type="component" value="Unassembled WGS sequence"/>
</dbReference>
<keyword evidence="1" id="KW-1133">Transmembrane helix</keyword>
<evidence type="ECO:0000313" key="2">
    <source>
        <dbReference type="EMBL" id="RBT68546.1"/>
    </source>
</evidence>
<feature type="transmembrane region" description="Helical" evidence="1">
    <location>
        <begin position="47"/>
        <end position="65"/>
    </location>
</feature>
<evidence type="ECO:0000256" key="1">
    <source>
        <dbReference type="SAM" id="Phobius"/>
    </source>
</evidence>
<feature type="transmembrane region" description="Helical" evidence="1">
    <location>
        <begin position="191"/>
        <end position="211"/>
    </location>
</feature>
<gene>
    <name evidence="2" type="ORF">EB03_01680</name>
</gene>
<evidence type="ECO:0008006" key="4">
    <source>
        <dbReference type="Google" id="ProtNLM"/>
    </source>
</evidence>
<dbReference type="AlphaFoldDB" id="A0AB37IMV1"/>
<name>A0AB37IMV1_ENTHR</name>
<feature type="transmembrane region" description="Helical" evidence="1">
    <location>
        <begin position="77"/>
        <end position="95"/>
    </location>
</feature>
<accession>A0AB37IMV1</accession>
<feature type="transmembrane region" description="Helical" evidence="1">
    <location>
        <begin position="101"/>
        <end position="118"/>
    </location>
</feature>
<dbReference type="RefSeq" id="WP_096709978.1">
    <property type="nucleotide sequence ID" value="NZ_JABXFU010000006.1"/>
</dbReference>
<comment type="caution">
    <text evidence="2">The sequence shown here is derived from an EMBL/GenBank/DDBJ whole genome shotgun (WGS) entry which is preliminary data.</text>
</comment>